<gene>
    <name evidence="4" type="ORF">PV328_000052</name>
</gene>
<name>A0AA39KVV0_9HYME</name>
<feature type="compositionally biased region" description="Polar residues" evidence="2">
    <location>
        <begin position="695"/>
        <end position="711"/>
    </location>
</feature>
<dbReference type="CDD" id="cd22677">
    <property type="entry name" value="FHA_Kanadaptin"/>
    <property type="match status" value="1"/>
</dbReference>
<accession>A0AA39KVV0</accession>
<evidence type="ECO:0000256" key="1">
    <source>
        <dbReference type="SAM" id="Coils"/>
    </source>
</evidence>
<dbReference type="Gene3D" id="2.60.200.20">
    <property type="match status" value="1"/>
</dbReference>
<evidence type="ECO:0000313" key="5">
    <source>
        <dbReference type="Proteomes" id="UP001168990"/>
    </source>
</evidence>
<feature type="region of interest" description="Disordered" evidence="2">
    <location>
        <begin position="1"/>
        <end position="35"/>
    </location>
</feature>
<feature type="domain" description="FHA" evidence="3">
    <location>
        <begin position="157"/>
        <end position="213"/>
    </location>
</feature>
<feature type="compositionally biased region" description="Basic and acidic residues" evidence="2">
    <location>
        <begin position="268"/>
        <end position="288"/>
    </location>
</feature>
<feature type="compositionally biased region" description="Polar residues" evidence="2">
    <location>
        <begin position="26"/>
        <end position="35"/>
    </location>
</feature>
<evidence type="ECO:0000313" key="4">
    <source>
        <dbReference type="EMBL" id="KAK0175853.1"/>
    </source>
</evidence>
<keyword evidence="5" id="KW-1185">Reference proteome</keyword>
<sequence>MELDHVELENIVNTTNDVSKHDENQPKNQNEFQQPEQHAINANSMNESSSEAAFKKPVLIIGPRRGKIGTLRCITDVESTTLSTPSDAKNQDKNEIISTTEASKHDEIKSTLNQRQQLSLPYKEPSWAGIPSGKYKIEILKSGVILETIKLNDKSFYVIGRLPECDIPLAHPTISRYHAILQYRSVGDEKNGSGYYLYDLESTHGTFWNGCRIKPKHYVRLHGGHMIRFGCSQRKFIFQTPLDEEEKESEYSVTELKEMRKLELLKREQDERERQEQEEKLERMRKEEEEANGIDWGMGEDADEESDVAENPYALTTNEELFLDDPKKTLRGWFEREGFDMQYQTEEKGIGQFLCWIELPIDNITGRPIRAEALVKGKKKESVIQCALEACRILDRQGLLRQATHEGRKRKLRNWEEEDYYDSDEDNFLDRTGTVERKREQRMRNAGKLEEKAETYTSLIEKHSNVVKKITEIQNTLNNHEKANKNTMTDDSNEDALDAFMSNLSSALLNKTDIIQMKLQLQHLCKEQESLKKLIDIVKPANLPSLKLPQSIKPIDKSTENCMEISTNSNDKHQRLEKNNSEQRLVPNKGQYGLIKKEELGAVDETKINKCYDNVDEAEVEIPIQPRQSTNNEEKIIRNSEIDQNVKIDENEALKKKKRNLRKMQHRAEKVASKVEKTYDENLYKEDYSMWIPPDNQSGDGKTSLNEKLGY</sequence>
<organism evidence="4 5">
    <name type="scientific">Microctonus aethiopoides</name>
    <dbReference type="NCBI Taxonomy" id="144406"/>
    <lineage>
        <taxon>Eukaryota</taxon>
        <taxon>Metazoa</taxon>
        <taxon>Ecdysozoa</taxon>
        <taxon>Arthropoda</taxon>
        <taxon>Hexapoda</taxon>
        <taxon>Insecta</taxon>
        <taxon>Pterygota</taxon>
        <taxon>Neoptera</taxon>
        <taxon>Endopterygota</taxon>
        <taxon>Hymenoptera</taxon>
        <taxon>Apocrita</taxon>
        <taxon>Ichneumonoidea</taxon>
        <taxon>Braconidae</taxon>
        <taxon>Euphorinae</taxon>
        <taxon>Microctonus</taxon>
    </lineage>
</organism>
<dbReference type="SMART" id="SM00240">
    <property type="entry name" value="FHA"/>
    <property type="match status" value="1"/>
</dbReference>
<proteinExistence type="predicted"/>
<evidence type="ECO:0000259" key="3">
    <source>
        <dbReference type="PROSITE" id="PS50006"/>
    </source>
</evidence>
<evidence type="ECO:0000256" key="2">
    <source>
        <dbReference type="SAM" id="MobiDB-lite"/>
    </source>
</evidence>
<feature type="coiled-coil region" evidence="1">
    <location>
        <begin position="647"/>
        <end position="674"/>
    </location>
</feature>
<dbReference type="Proteomes" id="UP001168990">
    <property type="component" value="Unassembled WGS sequence"/>
</dbReference>
<dbReference type="CDD" id="cd19856">
    <property type="entry name" value="DSRM_Kanadaptin"/>
    <property type="match status" value="1"/>
</dbReference>
<dbReference type="InterPro" id="IPR000253">
    <property type="entry name" value="FHA_dom"/>
</dbReference>
<feature type="region of interest" description="Disordered" evidence="2">
    <location>
        <begin position="268"/>
        <end position="290"/>
    </location>
</feature>
<comment type="caution">
    <text evidence="4">The sequence shown here is derived from an EMBL/GenBank/DDBJ whole genome shotgun (WGS) entry which is preliminary data.</text>
</comment>
<dbReference type="SUPFAM" id="SSF49879">
    <property type="entry name" value="SMAD/FHA domain"/>
    <property type="match status" value="1"/>
</dbReference>
<dbReference type="InterPro" id="IPR008984">
    <property type="entry name" value="SMAD_FHA_dom_sf"/>
</dbReference>
<dbReference type="PANTHER" id="PTHR23308">
    <property type="entry name" value="NUCLEAR INHIBITOR OF PROTEIN PHOSPHATASE-1"/>
    <property type="match status" value="1"/>
</dbReference>
<dbReference type="AlphaFoldDB" id="A0AA39KVV0"/>
<protein>
    <recommendedName>
        <fullName evidence="3">FHA domain-containing protein</fullName>
    </recommendedName>
</protein>
<dbReference type="EMBL" id="JAQQBS010000001">
    <property type="protein sequence ID" value="KAK0175853.1"/>
    <property type="molecule type" value="Genomic_DNA"/>
</dbReference>
<dbReference type="PROSITE" id="PS50006">
    <property type="entry name" value="FHA_DOMAIN"/>
    <property type="match status" value="1"/>
</dbReference>
<reference evidence="4" key="1">
    <citation type="journal article" date="2023" name="bioRxiv">
        <title>Scaffold-level genome assemblies of two parasitoid biocontrol wasps reveal the parthenogenesis mechanism and an associated novel virus.</title>
        <authorList>
            <person name="Inwood S."/>
            <person name="Skelly J."/>
            <person name="Guhlin J."/>
            <person name="Harrop T."/>
            <person name="Goldson S."/>
            <person name="Dearden P."/>
        </authorList>
    </citation>
    <scope>NUCLEOTIDE SEQUENCE</scope>
    <source>
        <strain evidence="4">Irish</strain>
        <tissue evidence="4">Whole body</tissue>
    </source>
</reference>
<reference evidence="4" key="2">
    <citation type="submission" date="2023-03" db="EMBL/GenBank/DDBJ databases">
        <authorList>
            <person name="Inwood S.N."/>
            <person name="Skelly J.G."/>
            <person name="Guhlin J."/>
            <person name="Harrop T.W.R."/>
            <person name="Goldson S.G."/>
            <person name="Dearden P.K."/>
        </authorList>
    </citation>
    <scope>NUCLEOTIDE SEQUENCE</scope>
    <source>
        <strain evidence="4">Irish</strain>
        <tissue evidence="4">Whole body</tissue>
    </source>
</reference>
<keyword evidence="1" id="KW-0175">Coiled coil</keyword>
<dbReference type="Pfam" id="PF00498">
    <property type="entry name" value="FHA"/>
    <property type="match status" value="1"/>
</dbReference>
<feature type="region of interest" description="Disordered" evidence="2">
    <location>
        <begin position="689"/>
        <end position="711"/>
    </location>
</feature>
<dbReference type="InterPro" id="IPR050923">
    <property type="entry name" value="Cell_Proc_Reg/RNA_Proc"/>
</dbReference>